<dbReference type="Gene3D" id="2.10.25.10">
    <property type="entry name" value="Laminin"/>
    <property type="match status" value="3"/>
</dbReference>
<keyword evidence="6" id="KW-0597">Phosphoprotein</keyword>
<evidence type="ECO:0000256" key="8">
    <source>
        <dbReference type="ARBA" id="ARBA00022729"/>
    </source>
</evidence>
<evidence type="ECO:0000313" key="17">
    <source>
        <dbReference type="Proteomes" id="UP000001593"/>
    </source>
</evidence>
<keyword evidence="11" id="KW-1133">Transmembrane helix</keyword>
<evidence type="ECO:0000256" key="14">
    <source>
        <dbReference type="PROSITE-ProRule" id="PRU00076"/>
    </source>
</evidence>
<sequence>GTCIDGINNYTCRCHVGYKGALCDEKERICGEDTCYPGVKCREIPDGYECACPAGFNGSRCESDIDDCQPSLCVNGKAKARTCIDGINNYTCRCHVGYKGALCDE</sequence>
<dbReference type="PROSITE" id="PS01186">
    <property type="entry name" value="EGF_2"/>
    <property type="match status" value="3"/>
</dbReference>
<keyword evidence="9" id="KW-0677">Repeat</keyword>
<dbReference type="GO" id="GO:0051093">
    <property type="term" value="P:negative regulation of developmental process"/>
    <property type="evidence" value="ECO:0007669"/>
    <property type="project" value="UniProtKB-ARBA"/>
</dbReference>
<dbReference type="GO" id="GO:0003002">
    <property type="term" value="P:regionalization"/>
    <property type="evidence" value="ECO:0007669"/>
    <property type="project" value="UniProtKB-ARBA"/>
</dbReference>
<feature type="domain" description="EGF-like" evidence="15">
    <location>
        <begin position="26"/>
        <end position="62"/>
    </location>
</feature>
<dbReference type="SMART" id="SM00179">
    <property type="entry name" value="EGF_CA"/>
    <property type="match status" value="3"/>
</dbReference>
<feature type="non-terminal residue" evidence="16">
    <location>
        <position position="105"/>
    </location>
</feature>
<keyword evidence="3" id="KW-0217">Developmental protein</keyword>
<name>A7SZL9_NEMVE</name>
<dbReference type="InParanoid" id="A7SZL9"/>
<organism evidence="16 17">
    <name type="scientific">Nematostella vectensis</name>
    <name type="common">Starlet sea anemone</name>
    <dbReference type="NCBI Taxonomy" id="45351"/>
    <lineage>
        <taxon>Eukaryota</taxon>
        <taxon>Metazoa</taxon>
        <taxon>Cnidaria</taxon>
        <taxon>Anthozoa</taxon>
        <taxon>Hexacorallia</taxon>
        <taxon>Actiniaria</taxon>
        <taxon>Edwardsiidae</taxon>
        <taxon>Nematostella</taxon>
    </lineage>
</organism>
<evidence type="ECO:0000256" key="4">
    <source>
        <dbReference type="ARBA" id="ARBA00022475"/>
    </source>
</evidence>
<dbReference type="InterPro" id="IPR013032">
    <property type="entry name" value="EGF-like_CS"/>
</dbReference>
<dbReference type="FunFam" id="2.10.25.10:FF:000565">
    <property type="entry name" value="Predicted protein"/>
    <property type="match status" value="1"/>
</dbReference>
<keyword evidence="7" id="KW-0812">Transmembrane</keyword>
<comment type="subcellular location">
    <subcellularLocation>
        <location evidence="1">Apical cell membrane</location>
        <topology evidence="1">Single-pass type I membrane protein</topology>
    </subcellularLocation>
</comment>
<dbReference type="eggNOG" id="KOG4237">
    <property type="taxonomic scope" value="Eukaryota"/>
</dbReference>
<dbReference type="SUPFAM" id="SSF57184">
    <property type="entry name" value="Growth factor receptor domain"/>
    <property type="match status" value="1"/>
</dbReference>
<accession>A7SZL9</accession>
<evidence type="ECO:0000256" key="11">
    <source>
        <dbReference type="ARBA" id="ARBA00022989"/>
    </source>
</evidence>
<evidence type="ECO:0000259" key="15">
    <source>
        <dbReference type="PROSITE" id="PS50026"/>
    </source>
</evidence>
<dbReference type="OMA" id="CACERDR"/>
<keyword evidence="12" id="KW-0472">Membrane</keyword>
<proteinExistence type="inferred from homology"/>
<dbReference type="InterPro" id="IPR000152">
    <property type="entry name" value="EGF-type_Asp/Asn_hydroxyl_site"/>
</dbReference>
<evidence type="ECO:0000256" key="2">
    <source>
        <dbReference type="ARBA" id="ARBA00006373"/>
    </source>
</evidence>
<dbReference type="InterPro" id="IPR009030">
    <property type="entry name" value="Growth_fac_rcpt_cys_sf"/>
</dbReference>
<keyword evidence="17" id="KW-1185">Reference proteome</keyword>
<evidence type="ECO:0000256" key="1">
    <source>
        <dbReference type="ARBA" id="ARBA00004247"/>
    </source>
</evidence>
<feature type="disulfide bond" evidence="14">
    <location>
        <begin position="94"/>
        <end position="103"/>
    </location>
</feature>
<gene>
    <name evidence="16" type="ORF">NEMVEDRAFT_v1g43033</name>
</gene>
<dbReference type="GO" id="GO:0008593">
    <property type="term" value="P:regulation of Notch signaling pathway"/>
    <property type="evidence" value="ECO:0007669"/>
    <property type="project" value="UniProtKB-ARBA"/>
</dbReference>
<evidence type="ECO:0000313" key="16">
    <source>
        <dbReference type="EMBL" id="EDO30849.1"/>
    </source>
</evidence>
<dbReference type="GO" id="GO:0016324">
    <property type="term" value="C:apical plasma membrane"/>
    <property type="evidence" value="ECO:0007669"/>
    <property type="project" value="UniProtKB-SubCell"/>
</dbReference>
<comment type="caution">
    <text evidence="14">Lacks conserved residue(s) required for the propagation of feature annotation.</text>
</comment>
<dbReference type="EMBL" id="DS469974">
    <property type="protein sequence ID" value="EDO30849.1"/>
    <property type="molecule type" value="Genomic_DNA"/>
</dbReference>
<feature type="domain" description="EGF-like" evidence="15">
    <location>
        <begin position="64"/>
        <end position="104"/>
    </location>
</feature>
<feature type="disulfide bond" evidence="14">
    <location>
        <begin position="52"/>
        <end position="61"/>
    </location>
</feature>
<dbReference type="GO" id="GO:0080090">
    <property type="term" value="P:regulation of primary metabolic process"/>
    <property type="evidence" value="ECO:0007669"/>
    <property type="project" value="UniProtKB-ARBA"/>
</dbReference>
<keyword evidence="10" id="KW-0221">Differentiation</keyword>
<dbReference type="InterPro" id="IPR001881">
    <property type="entry name" value="EGF-like_Ca-bd_dom"/>
</dbReference>
<feature type="domain" description="EGF-like" evidence="15">
    <location>
        <begin position="1"/>
        <end position="24"/>
    </location>
</feature>
<dbReference type="GO" id="GO:0051241">
    <property type="term" value="P:negative regulation of multicellular organismal process"/>
    <property type="evidence" value="ECO:0007669"/>
    <property type="project" value="UniProtKB-ARBA"/>
</dbReference>
<comment type="similarity">
    <text evidence="2">Belongs to the EGF domain peptide family.</text>
</comment>
<feature type="non-terminal residue" evidence="16">
    <location>
        <position position="1"/>
    </location>
</feature>
<dbReference type="GO" id="GO:0030182">
    <property type="term" value="P:neuron differentiation"/>
    <property type="evidence" value="ECO:0007669"/>
    <property type="project" value="UniProtKB-ARBA"/>
</dbReference>
<dbReference type="STRING" id="45351.A7SZL9"/>
<evidence type="ECO:0000256" key="12">
    <source>
        <dbReference type="ARBA" id="ARBA00023136"/>
    </source>
</evidence>
<dbReference type="HOGENOM" id="CLU_004826_6_1_1"/>
<dbReference type="Pfam" id="PF00008">
    <property type="entry name" value="EGF"/>
    <property type="match status" value="2"/>
</dbReference>
<protein>
    <recommendedName>
        <fullName evidence="15">EGF-like domain-containing protein</fullName>
    </recommendedName>
</protein>
<evidence type="ECO:0000256" key="3">
    <source>
        <dbReference type="ARBA" id="ARBA00022473"/>
    </source>
</evidence>
<keyword evidence="4" id="KW-1003">Cell membrane</keyword>
<dbReference type="PROSITE" id="PS50026">
    <property type="entry name" value="EGF_3"/>
    <property type="match status" value="3"/>
</dbReference>
<evidence type="ECO:0000256" key="10">
    <source>
        <dbReference type="ARBA" id="ARBA00022782"/>
    </source>
</evidence>
<dbReference type="InterPro" id="IPR000742">
    <property type="entry name" value="EGF"/>
</dbReference>
<dbReference type="PANTHER" id="PTHR12916">
    <property type="entry name" value="CYTOCHROME C OXIDASE POLYPEPTIDE VIC-2"/>
    <property type="match status" value="1"/>
</dbReference>
<keyword evidence="8" id="KW-0732">Signal</keyword>
<dbReference type="GO" id="GO:0048468">
    <property type="term" value="P:cell development"/>
    <property type="evidence" value="ECO:0007669"/>
    <property type="project" value="UniProtKB-ARBA"/>
</dbReference>
<evidence type="ECO:0000256" key="9">
    <source>
        <dbReference type="ARBA" id="ARBA00022737"/>
    </source>
</evidence>
<keyword evidence="5 14" id="KW-0245">EGF-like domain</keyword>
<dbReference type="PROSITE" id="PS00022">
    <property type="entry name" value="EGF_1"/>
    <property type="match status" value="3"/>
</dbReference>
<evidence type="ECO:0000256" key="6">
    <source>
        <dbReference type="ARBA" id="ARBA00022553"/>
    </source>
</evidence>
<evidence type="ECO:0000256" key="13">
    <source>
        <dbReference type="ARBA" id="ARBA00023157"/>
    </source>
</evidence>
<dbReference type="GO" id="GO:0048592">
    <property type="term" value="P:eye morphogenesis"/>
    <property type="evidence" value="ECO:0007669"/>
    <property type="project" value="UniProtKB-ARBA"/>
</dbReference>
<dbReference type="Proteomes" id="UP000001593">
    <property type="component" value="Unassembled WGS sequence"/>
</dbReference>
<dbReference type="PROSITE" id="PS00010">
    <property type="entry name" value="ASX_HYDROXYL"/>
    <property type="match status" value="2"/>
</dbReference>
<evidence type="ECO:0000256" key="5">
    <source>
        <dbReference type="ARBA" id="ARBA00022536"/>
    </source>
</evidence>
<dbReference type="GO" id="GO:0009967">
    <property type="term" value="P:positive regulation of signal transduction"/>
    <property type="evidence" value="ECO:0007669"/>
    <property type="project" value="UniProtKB-ARBA"/>
</dbReference>
<dbReference type="SMART" id="SM00181">
    <property type="entry name" value="EGF"/>
    <property type="match status" value="3"/>
</dbReference>
<dbReference type="Pfam" id="PF12661">
    <property type="entry name" value="hEGF"/>
    <property type="match status" value="1"/>
</dbReference>
<dbReference type="PANTHER" id="PTHR12916:SF4">
    <property type="entry name" value="UNINFLATABLE, ISOFORM C"/>
    <property type="match status" value="1"/>
</dbReference>
<evidence type="ECO:0000256" key="7">
    <source>
        <dbReference type="ARBA" id="ARBA00022692"/>
    </source>
</evidence>
<dbReference type="AlphaFoldDB" id="A7SZL9"/>
<dbReference type="GO" id="GO:0060255">
    <property type="term" value="P:regulation of macromolecule metabolic process"/>
    <property type="evidence" value="ECO:0007669"/>
    <property type="project" value="UniProtKB-ARBA"/>
</dbReference>
<dbReference type="GO" id="GO:0005509">
    <property type="term" value="F:calcium ion binding"/>
    <property type="evidence" value="ECO:0007669"/>
    <property type="project" value="InterPro"/>
</dbReference>
<reference evidence="16 17" key="1">
    <citation type="journal article" date="2007" name="Science">
        <title>Sea anemone genome reveals ancestral eumetazoan gene repertoire and genomic organization.</title>
        <authorList>
            <person name="Putnam N.H."/>
            <person name="Srivastava M."/>
            <person name="Hellsten U."/>
            <person name="Dirks B."/>
            <person name="Chapman J."/>
            <person name="Salamov A."/>
            <person name="Terry A."/>
            <person name="Shapiro H."/>
            <person name="Lindquist E."/>
            <person name="Kapitonov V.V."/>
            <person name="Jurka J."/>
            <person name="Genikhovich G."/>
            <person name="Grigoriev I.V."/>
            <person name="Lucas S.M."/>
            <person name="Steele R.E."/>
            <person name="Finnerty J.R."/>
            <person name="Technau U."/>
            <person name="Martindale M.Q."/>
            <person name="Rokhsar D.S."/>
        </authorList>
    </citation>
    <scope>NUCLEOTIDE SEQUENCE [LARGE SCALE GENOMIC DNA]</scope>
    <source>
        <strain evidence="17">CH2 X CH6</strain>
    </source>
</reference>
<feature type="disulfide bond" evidence="14">
    <location>
        <begin position="14"/>
        <end position="23"/>
    </location>
</feature>
<keyword evidence="13 14" id="KW-1015">Disulfide bond</keyword>